<dbReference type="RefSeq" id="WP_259092731.1">
    <property type="nucleotide sequence ID" value="NZ_CP130454.1"/>
</dbReference>
<comment type="caution">
    <text evidence="1">The sequence shown here is derived from an EMBL/GenBank/DDBJ whole genome shotgun (WGS) entry which is preliminary data.</text>
</comment>
<sequence>MFFQRNRFRRTRFLVLTLLAIGCLAGCIARSPVKRALKEADAWQQVAKQLSLTDHSNLDTALNKILRPVKNSGEATSLRLLAQRLDDERESKDWLVGRALLCAGVAYLKAANIALVEGKLSEAKRFCLAASENFAVAAKRLPSWERESVKLWAEQLKVVVAKLDAEQFYAMTHLKALLEKAKTHAKFVPPIRQGENR</sequence>
<dbReference type="EMBL" id="JANUCP010000001">
    <property type="protein sequence ID" value="MCS3917926.1"/>
    <property type="molecule type" value="Genomic_DNA"/>
</dbReference>
<evidence type="ECO:0000313" key="2">
    <source>
        <dbReference type="Proteomes" id="UP001204798"/>
    </source>
</evidence>
<name>A0ABT2EJ04_9BACT</name>
<gene>
    <name evidence="1" type="ORF">M2350_000323</name>
</gene>
<dbReference type="Proteomes" id="UP001204798">
    <property type="component" value="Unassembled WGS sequence"/>
</dbReference>
<organism evidence="1 2">
    <name type="scientific">Candidatus Fervidibacter sacchari</name>
    <dbReference type="NCBI Taxonomy" id="1448929"/>
    <lineage>
        <taxon>Bacteria</taxon>
        <taxon>Candidatus Fervidibacterota</taxon>
        <taxon>Candidatus Fervidibacter</taxon>
    </lineage>
</organism>
<accession>A0ABT2EJ04</accession>
<keyword evidence="2" id="KW-1185">Reference proteome</keyword>
<evidence type="ECO:0000313" key="1">
    <source>
        <dbReference type="EMBL" id="MCS3917926.1"/>
    </source>
</evidence>
<dbReference type="PROSITE" id="PS51257">
    <property type="entry name" value="PROKAR_LIPOPROTEIN"/>
    <property type="match status" value="1"/>
</dbReference>
<protein>
    <submittedName>
        <fullName evidence="1">Uncharacterized protein</fullName>
    </submittedName>
</protein>
<reference evidence="1 2" key="1">
    <citation type="submission" date="2022-08" db="EMBL/GenBank/DDBJ databases">
        <title>Bacterial and archaeal communities from various locations to study Microbial Dark Matter (Phase II).</title>
        <authorList>
            <person name="Stepanauskas R."/>
        </authorList>
    </citation>
    <scope>NUCLEOTIDE SEQUENCE [LARGE SCALE GENOMIC DNA]</scope>
    <source>
        <strain evidence="1 2">PD1</strain>
    </source>
</reference>
<proteinExistence type="predicted"/>